<dbReference type="Pfam" id="PF10955">
    <property type="entry name" value="Fin"/>
    <property type="match status" value="1"/>
</dbReference>
<proteinExistence type="predicted"/>
<dbReference type="InterPro" id="IPR020115">
    <property type="entry name" value="Fin"/>
</dbReference>
<gene>
    <name evidence="1" type="ORF">ACFP56_21205</name>
</gene>
<dbReference type="Proteomes" id="UP001596233">
    <property type="component" value="Unassembled WGS sequence"/>
</dbReference>
<accession>A0ABW1V8Z3</accession>
<evidence type="ECO:0000313" key="2">
    <source>
        <dbReference type="Proteomes" id="UP001596233"/>
    </source>
</evidence>
<protein>
    <submittedName>
        <fullName evidence="1">Anti-sigma-F factor Fin</fullName>
    </submittedName>
</protein>
<keyword evidence="2" id="KW-1185">Reference proteome</keyword>
<dbReference type="RefSeq" id="WP_379238411.1">
    <property type="nucleotide sequence ID" value="NZ_JBHSTE010000011.1"/>
</dbReference>
<organism evidence="1 2">
    <name type="scientific">Paenibacillus septentrionalis</name>
    <dbReference type="NCBI Taxonomy" id="429342"/>
    <lineage>
        <taxon>Bacteria</taxon>
        <taxon>Bacillati</taxon>
        <taxon>Bacillota</taxon>
        <taxon>Bacilli</taxon>
        <taxon>Bacillales</taxon>
        <taxon>Paenibacillaceae</taxon>
        <taxon>Paenibacillus</taxon>
    </lineage>
</organism>
<dbReference type="EMBL" id="JBHSTE010000011">
    <property type="protein sequence ID" value="MFC6335157.1"/>
    <property type="molecule type" value="Genomic_DNA"/>
</dbReference>
<evidence type="ECO:0000313" key="1">
    <source>
        <dbReference type="EMBL" id="MFC6335157.1"/>
    </source>
</evidence>
<name>A0ABW1V8Z3_9BACL</name>
<reference evidence="2" key="1">
    <citation type="journal article" date="2019" name="Int. J. Syst. Evol. Microbiol.">
        <title>The Global Catalogue of Microorganisms (GCM) 10K type strain sequencing project: providing services to taxonomists for standard genome sequencing and annotation.</title>
        <authorList>
            <consortium name="The Broad Institute Genomics Platform"/>
            <consortium name="The Broad Institute Genome Sequencing Center for Infectious Disease"/>
            <person name="Wu L."/>
            <person name="Ma J."/>
        </authorList>
    </citation>
    <scope>NUCLEOTIDE SEQUENCE [LARGE SCALE GENOMIC DNA]</scope>
    <source>
        <strain evidence="2">PCU 280</strain>
    </source>
</reference>
<comment type="caution">
    <text evidence="1">The sequence shown here is derived from an EMBL/GenBank/DDBJ whole genome shotgun (WGS) entry which is preliminary data.</text>
</comment>
<sequence length="76" mass="8523">MAVNYICKYCRSHMGTIDHSLVSEHQLGLHSLTPDERKDMITYNGNGDLVVNLVCDYCNEALSSNPELNLVNNPLQ</sequence>